<dbReference type="EMBL" id="QWFX01000005">
    <property type="protein sequence ID" value="RIJ33031.1"/>
    <property type="molecule type" value="Genomic_DNA"/>
</dbReference>
<accession>A0A399RQC1</accession>
<feature type="transmembrane region" description="Helical" evidence="7">
    <location>
        <begin position="749"/>
        <end position="771"/>
    </location>
</feature>
<protein>
    <submittedName>
        <fullName evidence="10">ABC transporter permease</fullName>
    </submittedName>
</protein>
<dbReference type="InterPro" id="IPR051447">
    <property type="entry name" value="Lipoprotein-release_system"/>
</dbReference>
<name>A0A399RQC1_9PROT</name>
<dbReference type="OrthoDB" id="5137249at2"/>
<keyword evidence="5 7" id="KW-1133">Transmembrane helix</keyword>
<evidence type="ECO:0000313" key="11">
    <source>
        <dbReference type="Proteomes" id="UP000266385"/>
    </source>
</evidence>
<dbReference type="GO" id="GO:0044874">
    <property type="term" value="P:lipoprotein localization to outer membrane"/>
    <property type="evidence" value="ECO:0007669"/>
    <property type="project" value="TreeGrafter"/>
</dbReference>
<evidence type="ECO:0000256" key="3">
    <source>
        <dbReference type="ARBA" id="ARBA00022475"/>
    </source>
</evidence>
<feature type="transmembrane region" description="Helical" evidence="7">
    <location>
        <begin position="21"/>
        <end position="41"/>
    </location>
</feature>
<evidence type="ECO:0000256" key="4">
    <source>
        <dbReference type="ARBA" id="ARBA00022692"/>
    </source>
</evidence>
<feature type="domain" description="MacB-like periplasmic core" evidence="9">
    <location>
        <begin position="20"/>
        <end position="235"/>
    </location>
</feature>
<dbReference type="Pfam" id="PF02687">
    <property type="entry name" value="FtsX"/>
    <property type="match status" value="2"/>
</dbReference>
<comment type="similarity">
    <text evidence="2">Belongs to the ABC-4 integral membrane protein family. LolC/E subfamily.</text>
</comment>
<dbReference type="PANTHER" id="PTHR30489">
    <property type="entry name" value="LIPOPROTEIN-RELEASING SYSTEM TRANSMEMBRANE PROTEIN LOLE"/>
    <property type="match status" value="1"/>
</dbReference>
<dbReference type="InterPro" id="IPR025857">
    <property type="entry name" value="MacB_PCD"/>
</dbReference>
<feature type="transmembrane region" description="Helical" evidence="7">
    <location>
        <begin position="435"/>
        <end position="458"/>
    </location>
</feature>
<proteinExistence type="inferred from homology"/>
<dbReference type="InterPro" id="IPR003838">
    <property type="entry name" value="ABC3_permease_C"/>
</dbReference>
<organism evidence="10 11">
    <name type="scientific">Henriciella mobilis</name>
    <dbReference type="NCBI Taxonomy" id="2305467"/>
    <lineage>
        <taxon>Bacteria</taxon>
        <taxon>Pseudomonadati</taxon>
        <taxon>Pseudomonadota</taxon>
        <taxon>Alphaproteobacteria</taxon>
        <taxon>Hyphomonadales</taxon>
        <taxon>Hyphomonadaceae</taxon>
        <taxon>Henriciella</taxon>
    </lineage>
</organism>
<sequence length="788" mass="84781">MVSPLDRKLLRDLWRMKLQSFAIALVIAVGVLLLVMMDGLVNSLAQTRDAYYDRYRLAEVFAPVKRAPDHLLDRIAAIPGVSAVEGRVVGGALVDVEGQTVQVRARAVSLPEFREPRLNAVYLAEGRRLDPRRLDEILLLQGFADAHGLEPGDSLTATMNGARHTFRIAGLAQAPEFLYSTAPGELAPDDSRFAVLWMNEEALAAAFDLDGAFNEALVSLDRGASEPAVIDALDRLLDPYGVTGAYGLEDQISNRFIHEEISGLRASSRSVPPVFMGVAAFLLYIVISRMIESERTQIGLLKAFGYTSAEIGAHYLKFILVISVGGALLGCGLGVMSGHALSGLYQQYYKFPFLIFRVDPSAFITAIVVSVASASAGGFIVLRRIFALAPAAAMRPPAPADFSSSARLVAALRRFLDQPSRMIVRRIARQPMRSFAASIGIAVGMGLSVAMLGVLGGFDKAVELNFNVIDRSDANVSFVEPLGEKTIYELKRLDGIIEVEPFRSVPVVLRNGVKSHRGALDGLTEDAELNRAMRDETHQVYARKDGIVLSKPLAAKLDIGPGELVTVDVREGRRPVLTLPVVAVSQSLLGAPAYFELSALNESLEEPGRVSGAWLRIDPAKQQDVYEALKNMPAVAGVSLKDEARDALQRMMDEGAGATRYYMAIIAAIITFGIVYNSARIAFAERAHDLASLRVLGFTKSEASYVLLGELGLITLAALPMGAFIGTGLAGAIAAGFSTDLYTIPAQVGFSNVGSGALAVLIAALIAGWLVKRDVDRLELVSALKSRE</sequence>
<feature type="domain" description="MacB-like periplasmic core" evidence="9">
    <location>
        <begin position="434"/>
        <end position="624"/>
    </location>
</feature>
<evidence type="ECO:0000256" key="1">
    <source>
        <dbReference type="ARBA" id="ARBA00004651"/>
    </source>
</evidence>
<comment type="caution">
    <text evidence="10">The sequence shown here is derived from an EMBL/GenBank/DDBJ whole genome shotgun (WGS) entry which is preliminary data.</text>
</comment>
<feature type="transmembrane region" description="Helical" evidence="7">
    <location>
        <begin position="270"/>
        <end position="287"/>
    </location>
</feature>
<feature type="transmembrane region" description="Helical" evidence="7">
    <location>
        <begin position="361"/>
        <end position="382"/>
    </location>
</feature>
<evidence type="ECO:0000256" key="7">
    <source>
        <dbReference type="SAM" id="Phobius"/>
    </source>
</evidence>
<evidence type="ECO:0000313" key="10">
    <source>
        <dbReference type="EMBL" id="RIJ33031.1"/>
    </source>
</evidence>
<evidence type="ECO:0000256" key="2">
    <source>
        <dbReference type="ARBA" id="ARBA00005236"/>
    </source>
</evidence>
<dbReference type="Pfam" id="PF12704">
    <property type="entry name" value="MacB_PCD"/>
    <property type="match status" value="2"/>
</dbReference>
<reference evidence="10 11" key="1">
    <citation type="submission" date="2018-08" db="EMBL/GenBank/DDBJ databases">
        <title>Henriciella mobilis sp. nov., isolated from seawater.</title>
        <authorList>
            <person name="Cheng H."/>
            <person name="Wu Y.-H."/>
            <person name="Xu X.-W."/>
            <person name="Guo L.-L."/>
        </authorList>
    </citation>
    <scope>NUCLEOTIDE SEQUENCE [LARGE SCALE GENOMIC DNA]</scope>
    <source>
        <strain evidence="10 11">JN25</strain>
    </source>
</reference>
<dbReference type="PANTHER" id="PTHR30489:SF0">
    <property type="entry name" value="LIPOPROTEIN-RELEASING SYSTEM TRANSMEMBRANE PROTEIN LOLE"/>
    <property type="match status" value="1"/>
</dbReference>
<evidence type="ECO:0000256" key="6">
    <source>
        <dbReference type="ARBA" id="ARBA00023136"/>
    </source>
</evidence>
<dbReference type="GO" id="GO:0098797">
    <property type="term" value="C:plasma membrane protein complex"/>
    <property type="evidence" value="ECO:0007669"/>
    <property type="project" value="TreeGrafter"/>
</dbReference>
<keyword evidence="3" id="KW-1003">Cell membrane</keyword>
<evidence type="ECO:0000259" key="8">
    <source>
        <dbReference type="Pfam" id="PF02687"/>
    </source>
</evidence>
<keyword evidence="6 7" id="KW-0472">Membrane</keyword>
<feature type="transmembrane region" description="Helical" evidence="7">
    <location>
        <begin position="704"/>
        <end position="737"/>
    </location>
</feature>
<keyword evidence="4 7" id="KW-0812">Transmembrane</keyword>
<feature type="transmembrane region" description="Helical" evidence="7">
    <location>
        <begin position="661"/>
        <end position="683"/>
    </location>
</feature>
<feature type="domain" description="ABC3 transporter permease C-terminal" evidence="8">
    <location>
        <begin position="274"/>
        <end position="388"/>
    </location>
</feature>
<feature type="domain" description="ABC3 transporter permease C-terminal" evidence="8">
    <location>
        <begin position="663"/>
        <end position="770"/>
    </location>
</feature>
<dbReference type="AlphaFoldDB" id="A0A399RQC1"/>
<evidence type="ECO:0000256" key="5">
    <source>
        <dbReference type="ARBA" id="ARBA00022989"/>
    </source>
</evidence>
<comment type="subcellular location">
    <subcellularLocation>
        <location evidence="1">Cell membrane</location>
        <topology evidence="1">Multi-pass membrane protein</topology>
    </subcellularLocation>
</comment>
<feature type="transmembrane region" description="Helical" evidence="7">
    <location>
        <begin position="318"/>
        <end position="341"/>
    </location>
</feature>
<gene>
    <name evidence="10" type="ORF">D1223_04095</name>
</gene>
<keyword evidence="11" id="KW-1185">Reference proteome</keyword>
<dbReference type="Proteomes" id="UP000266385">
    <property type="component" value="Unassembled WGS sequence"/>
</dbReference>
<evidence type="ECO:0000259" key="9">
    <source>
        <dbReference type="Pfam" id="PF12704"/>
    </source>
</evidence>